<evidence type="ECO:0000313" key="2">
    <source>
        <dbReference type="Proteomes" id="UP000054630"/>
    </source>
</evidence>
<name>A0A0V0RFL6_9BILA</name>
<proteinExistence type="predicted"/>
<gene>
    <name evidence="1" type="ORF">T07_11196</name>
</gene>
<organism evidence="1 2">
    <name type="scientific">Trichinella nelsoni</name>
    <dbReference type="NCBI Taxonomy" id="6336"/>
    <lineage>
        <taxon>Eukaryota</taxon>
        <taxon>Metazoa</taxon>
        <taxon>Ecdysozoa</taxon>
        <taxon>Nematoda</taxon>
        <taxon>Enoplea</taxon>
        <taxon>Dorylaimia</taxon>
        <taxon>Trichinellida</taxon>
        <taxon>Trichinellidae</taxon>
        <taxon>Trichinella</taxon>
    </lineage>
</organism>
<reference evidence="1 2" key="1">
    <citation type="submission" date="2015-01" db="EMBL/GenBank/DDBJ databases">
        <title>Evolution of Trichinella species and genotypes.</title>
        <authorList>
            <person name="Korhonen P.K."/>
            <person name="Edoardo P."/>
            <person name="Giuseppe L.R."/>
            <person name="Gasser R.B."/>
        </authorList>
    </citation>
    <scope>NUCLEOTIDE SEQUENCE [LARGE SCALE GENOMIC DNA]</scope>
    <source>
        <strain evidence="1">ISS37</strain>
    </source>
</reference>
<dbReference type="Proteomes" id="UP000054630">
    <property type="component" value="Unassembled WGS sequence"/>
</dbReference>
<sequence>MHMKMASHLQKDFDCVRKPTLINHCWNGFKSKVKLEPQSVSQFQKLKLSNLLQCLVLLILHAPLDGLTGQKLGIIFAVGDCGEKVPVVYNYQPKAWTTKDIFSVGMMRYFFITVKNTSRRHKTGKCYS</sequence>
<comment type="caution">
    <text evidence="1">The sequence shown here is derived from an EMBL/GenBank/DDBJ whole genome shotgun (WGS) entry which is preliminary data.</text>
</comment>
<evidence type="ECO:0000313" key="1">
    <source>
        <dbReference type="EMBL" id="KRX13250.1"/>
    </source>
</evidence>
<keyword evidence="2" id="KW-1185">Reference proteome</keyword>
<dbReference type="AlphaFoldDB" id="A0A0V0RFL6"/>
<protein>
    <submittedName>
        <fullName evidence="1">Uncharacterized protein</fullName>
    </submittedName>
</protein>
<dbReference type="EMBL" id="JYDL01000212">
    <property type="protein sequence ID" value="KRX13250.1"/>
    <property type="molecule type" value="Genomic_DNA"/>
</dbReference>
<accession>A0A0V0RFL6</accession>